<dbReference type="RefSeq" id="XP_024326130.1">
    <property type="nucleotide sequence ID" value="XM_024466208.1"/>
</dbReference>
<protein>
    <submittedName>
        <fullName evidence="2">Uncharacterized protein</fullName>
    </submittedName>
</protein>
<reference evidence="2" key="1">
    <citation type="submission" date="2016-03" db="EMBL/GenBank/DDBJ databases">
        <title>Updated assembly of Pseudogymnoascus destructans, the fungus causing white-nose syndrome of bats.</title>
        <authorList>
            <person name="Palmer J.M."/>
            <person name="Drees K.P."/>
            <person name="Foster J.T."/>
            <person name="Lindner D.L."/>
        </authorList>
    </citation>
    <scope>NUCLEOTIDE SEQUENCE [LARGE SCALE GENOMIC DNA]</scope>
    <source>
        <strain evidence="2">20631-21</strain>
    </source>
</reference>
<evidence type="ECO:0000256" key="1">
    <source>
        <dbReference type="SAM" id="MobiDB-lite"/>
    </source>
</evidence>
<dbReference type="Proteomes" id="UP000077154">
    <property type="component" value="Unassembled WGS sequence"/>
</dbReference>
<feature type="region of interest" description="Disordered" evidence="1">
    <location>
        <begin position="1"/>
        <end position="26"/>
    </location>
</feature>
<dbReference type="GeneID" id="36285628"/>
<dbReference type="AlphaFoldDB" id="A0A177AFE6"/>
<evidence type="ECO:0000313" key="2">
    <source>
        <dbReference type="EMBL" id="OAF60849.1"/>
    </source>
</evidence>
<dbReference type="EMBL" id="KV441390">
    <property type="protein sequence ID" value="OAF60849.1"/>
    <property type="molecule type" value="Genomic_DNA"/>
</dbReference>
<gene>
    <name evidence="2" type="ORF">VC83_02547</name>
</gene>
<sequence length="236" mass="26999">MSFFRKKSGLPAAGRPKPASQPERQQLSAQNFRQGLELLDVEFEKSELLSALAPVRIMSTGGFLAIAYFKNRESTVDLDYCLDPELFDNEDVKEDIRIAAEAVARQLAFPSSWFNDEMTIFASRSIRPKLFQDSLDQGVVIWQGNRLIVYAVEFEFALERKIRRLSYASTGRSSDISDAVAILHFLVGQNGDRPLDRDHIRQLNRNGFDVLLDEGTLDVVEHIYWQTYNKSVFDER</sequence>
<dbReference type="OrthoDB" id="3348320at2759"/>
<dbReference type="eggNOG" id="ENOG502T0H0">
    <property type="taxonomic scope" value="Eukaryota"/>
</dbReference>
<organism evidence="2">
    <name type="scientific">Pseudogymnoascus destructans</name>
    <dbReference type="NCBI Taxonomy" id="655981"/>
    <lineage>
        <taxon>Eukaryota</taxon>
        <taxon>Fungi</taxon>
        <taxon>Dikarya</taxon>
        <taxon>Ascomycota</taxon>
        <taxon>Pezizomycotina</taxon>
        <taxon>Leotiomycetes</taxon>
        <taxon>Thelebolales</taxon>
        <taxon>Thelebolaceae</taxon>
        <taxon>Pseudogymnoascus</taxon>
    </lineage>
</organism>
<proteinExistence type="predicted"/>
<dbReference type="VEuPathDB" id="FungiDB:GMDG_05456"/>
<accession>A0A177AFE6</accession>
<name>A0A177AFE6_9PEZI</name>